<dbReference type="RefSeq" id="WP_344032714.1">
    <property type="nucleotide sequence ID" value="NZ_BAAABX010000088.1"/>
</dbReference>
<accession>A0ABN0Z863</accession>
<feature type="region of interest" description="Disordered" evidence="1">
    <location>
        <begin position="1"/>
        <end position="25"/>
    </location>
</feature>
<reference evidence="2 3" key="1">
    <citation type="journal article" date="2019" name="Int. J. Syst. Evol. Microbiol.">
        <title>The Global Catalogue of Microorganisms (GCM) 10K type strain sequencing project: providing services to taxonomists for standard genome sequencing and annotation.</title>
        <authorList>
            <consortium name="The Broad Institute Genomics Platform"/>
            <consortium name="The Broad Institute Genome Sequencing Center for Infectious Disease"/>
            <person name="Wu L."/>
            <person name="Ma J."/>
        </authorList>
    </citation>
    <scope>NUCLEOTIDE SEQUENCE [LARGE SCALE GENOMIC DNA]</scope>
    <source>
        <strain evidence="2 3">JCM 4788</strain>
    </source>
</reference>
<dbReference type="SUPFAM" id="SSF159238">
    <property type="entry name" value="SO1590-like"/>
    <property type="match status" value="1"/>
</dbReference>
<protein>
    <submittedName>
        <fullName evidence="2">DUF3224 domain-containing protein</fullName>
    </submittedName>
</protein>
<organism evidence="2 3">
    <name type="scientific">Streptomyces luteireticuli</name>
    <dbReference type="NCBI Taxonomy" id="173858"/>
    <lineage>
        <taxon>Bacteria</taxon>
        <taxon>Bacillati</taxon>
        <taxon>Actinomycetota</taxon>
        <taxon>Actinomycetes</taxon>
        <taxon>Kitasatosporales</taxon>
        <taxon>Streptomycetaceae</taxon>
        <taxon>Streptomyces</taxon>
    </lineage>
</organism>
<sequence length="137" mass="14409">MTTTTHTTGTFTSDGWDEEELSRTGDGTRLARTAVRNTYTGVIEAVGTHCAYTIVYRPDGTGSFTGHQQFDGTVGGRRGSFVVHESGTFDERGTVHCAFEVLPGSGGGELAGLAGSGSYTAEHGVKAVPYRFEHTAG</sequence>
<dbReference type="InterPro" id="IPR021607">
    <property type="entry name" value="DUF3224"/>
</dbReference>
<feature type="compositionally biased region" description="Low complexity" evidence="1">
    <location>
        <begin position="1"/>
        <end position="12"/>
    </location>
</feature>
<dbReference type="EMBL" id="BAAABX010000088">
    <property type="protein sequence ID" value="GAA0437221.1"/>
    <property type="molecule type" value="Genomic_DNA"/>
</dbReference>
<name>A0ABN0Z863_9ACTN</name>
<evidence type="ECO:0000313" key="2">
    <source>
        <dbReference type="EMBL" id="GAA0437221.1"/>
    </source>
</evidence>
<keyword evidence="3" id="KW-1185">Reference proteome</keyword>
<dbReference type="Pfam" id="PF11528">
    <property type="entry name" value="DUF3224"/>
    <property type="match status" value="1"/>
</dbReference>
<proteinExistence type="predicted"/>
<comment type="caution">
    <text evidence="2">The sequence shown here is derived from an EMBL/GenBank/DDBJ whole genome shotgun (WGS) entry which is preliminary data.</text>
</comment>
<evidence type="ECO:0000313" key="3">
    <source>
        <dbReference type="Proteomes" id="UP001500879"/>
    </source>
</evidence>
<dbReference type="InterPro" id="IPR023159">
    <property type="entry name" value="SO1590-like_sf"/>
</dbReference>
<dbReference type="Gene3D" id="2.40.350.10">
    <property type="entry name" value="SO1590-like"/>
    <property type="match status" value="1"/>
</dbReference>
<evidence type="ECO:0000256" key="1">
    <source>
        <dbReference type="SAM" id="MobiDB-lite"/>
    </source>
</evidence>
<dbReference type="Proteomes" id="UP001500879">
    <property type="component" value="Unassembled WGS sequence"/>
</dbReference>
<gene>
    <name evidence="2" type="ORF">GCM10010357_68310</name>
</gene>